<dbReference type="SUPFAM" id="SSF52172">
    <property type="entry name" value="CheY-like"/>
    <property type="match status" value="1"/>
</dbReference>
<dbReference type="SUPFAM" id="SSF55781">
    <property type="entry name" value="GAF domain-like"/>
    <property type="match status" value="1"/>
</dbReference>
<dbReference type="Pfam" id="PF13426">
    <property type="entry name" value="PAS_9"/>
    <property type="match status" value="2"/>
</dbReference>
<evidence type="ECO:0000259" key="20">
    <source>
        <dbReference type="PROSITE" id="PS50894"/>
    </source>
</evidence>
<feature type="domain" description="PAC" evidence="19">
    <location>
        <begin position="365"/>
        <end position="418"/>
    </location>
</feature>
<evidence type="ECO:0000256" key="12">
    <source>
        <dbReference type="ARBA" id="ARBA00023136"/>
    </source>
</evidence>
<feature type="domain" description="HPt" evidence="20">
    <location>
        <begin position="1260"/>
        <end position="1354"/>
    </location>
</feature>
<keyword evidence="5" id="KW-0808">Transferase</keyword>
<evidence type="ECO:0000256" key="11">
    <source>
        <dbReference type="ARBA" id="ARBA00023012"/>
    </source>
</evidence>
<dbReference type="Gene3D" id="3.30.450.40">
    <property type="match status" value="1"/>
</dbReference>
<dbReference type="SUPFAM" id="SSF47226">
    <property type="entry name" value="Histidine-containing phosphotransfer domain, HPT domain"/>
    <property type="match status" value="1"/>
</dbReference>
<dbReference type="PRINTS" id="PR00344">
    <property type="entry name" value="BCTRLSENSOR"/>
</dbReference>
<dbReference type="Pfam" id="PF02518">
    <property type="entry name" value="HATPase_c"/>
    <property type="match status" value="1"/>
</dbReference>
<evidence type="ECO:0000256" key="9">
    <source>
        <dbReference type="ARBA" id="ARBA00022840"/>
    </source>
</evidence>
<dbReference type="CDD" id="cd00130">
    <property type="entry name" value="PAS"/>
    <property type="match status" value="3"/>
</dbReference>
<dbReference type="Pfam" id="PF08447">
    <property type="entry name" value="PAS_3"/>
    <property type="match status" value="2"/>
</dbReference>
<dbReference type="InterPro" id="IPR005467">
    <property type="entry name" value="His_kinase_dom"/>
</dbReference>
<evidence type="ECO:0000256" key="4">
    <source>
        <dbReference type="ARBA" id="ARBA00022553"/>
    </source>
</evidence>
<comment type="caution">
    <text evidence="21">The sequence shown here is derived from an EMBL/GenBank/DDBJ whole genome shotgun (WGS) entry which is preliminary data.</text>
</comment>
<dbReference type="Pfam" id="PF07701">
    <property type="entry name" value="HNOBA"/>
    <property type="match status" value="1"/>
</dbReference>
<evidence type="ECO:0000259" key="18">
    <source>
        <dbReference type="PROSITE" id="PS50112"/>
    </source>
</evidence>
<dbReference type="CDD" id="cd16922">
    <property type="entry name" value="HATPase_EvgS-ArcB-TorS-like"/>
    <property type="match status" value="1"/>
</dbReference>
<evidence type="ECO:0000256" key="6">
    <source>
        <dbReference type="ARBA" id="ARBA00022692"/>
    </source>
</evidence>
<feature type="domain" description="Histidine kinase" evidence="16">
    <location>
        <begin position="867"/>
        <end position="1089"/>
    </location>
</feature>
<dbReference type="InterPro" id="IPR003594">
    <property type="entry name" value="HATPase_dom"/>
</dbReference>
<keyword evidence="13" id="KW-0141">cGMP biosynthesis</keyword>
<dbReference type="InterPro" id="IPR003018">
    <property type="entry name" value="GAF"/>
</dbReference>
<dbReference type="PROSITE" id="PS50113">
    <property type="entry name" value="PAC"/>
    <property type="match status" value="4"/>
</dbReference>
<dbReference type="InterPro" id="IPR013655">
    <property type="entry name" value="PAS_fold_3"/>
</dbReference>
<dbReference type="NCBIfam" id="TIGR00229">
    <property type="entry name" value="sensory_box"/>
    <property type="match status" value="4"/>
</dbReference>
<dbReference type="Gene3D" id="3.30.450.20">
    <property type="entry name" value="PAS domain"/>
    <property type="match status" value="4"/>
</dbReference>
<dbReference type="InterPro" id="IPR004358">
    <property type="entry name" value="Sig_transdc_His_kin-like_C"/>
</dbReference>
<dbReference type="Gene3D" id="1.20.120.160">
    <property type="entry name" value="HPT domain"/>
    <property type="match status" value="1"/>
</dbReference>
<evidence type="ECO:0000313" key="22">
    <source>
        <dbReference type="Proteomes" id="UP000664480"/>
    </source>
</evidence>
<dbReference type="SMART" id="SM00086">
    <property type="entry name" value="PAC"/>
    <property type="match status" value="4"/>
</dbReference>
<feature type="modified residue" description="Phosphohistidine" evidence="14">
    <location>
        <position position="1299"/>
    </location>
</feature>
<gene>
    <name evidence="21" type="ORF">J0A69_07790</name>
</gene>
<dbReference type="SUPFAM" id="SSF55785">
    <property type="entry name" value="PYP-like sensor domain (PAS domain)"/>
    <property type="match status" value="4"/>
</dbReference>
<dbReference type="SMART" id="SM00448">
    <property type="entry name" value="REC"/>
    <property type="match status" value="1"/>
</dbReference>
<accession>A0ABS3CDZ3</accession>
<evidence type="ECO:0000256" key="14">
    <source>
        <dbReference type="PROSITE-ProRule" id="PRU00110"/>
    </source>
</evidence>
<keyword evidence="9" id="KW-0067">ATP-binding</keyword>
<sequence length="1356" mass="156014">MSKNDLHIALKKSHLDRTFPFHFAISKDGKIEFIGPSLFKMMGNLVGQYIENLFGVERPVNTTLNFDFLSQSPSKTFLLKQKSEKATLFRGQFEYFEEQGIIMFLGSPWFSSIEELVSNELSISDFAALDPMVDLLHLIKNQELVSADLKELVETISHQKGSLENLSYVASANLDGIIFTDEEGIITYANEGYLRQTKYELSEMLGKNPIEIGRGEETQKQELKKMIDSFFKKEPYKVELKHYRKDGTWFWARVNGQVVLDKKGNFLHYFTLVEDVTEEKNSKNRIQEFEQTFRQVLEFSGDNVWEHDFKTGKTIFSNKAKNFLGLKFDQSTNLEDVWYSHIYKDDLQLLVENDKKYRGGEISSHQLEYRMLHENGSIKWVKDRGIVIEKDSKGLPLKIIGTHSDITDQKDAEKELINLNKKLGSVLNELRDVIWSVSYPDFNAVFFTPSAEDLFELDMDTIMDGKSWWEKTIHPEDQHMLDEIHRELHQQKEYAKEYRIRTKSNTVRWVQNKGKLIFEDGEPVRINGILVDITERKKTETLLENQEKLKNILIDISSTYINIDLDEVDSNINASLEKIGDFVNADRAYIFSYDLAAFTCSCTHEWCAPGISQEIENTQNVPLKYVPQWFENHTKGKPFSVEDVSHLKENGMEALYEILEPQQIKSLIAIPMMFKDELLGFVGFDSVKKQHTYSQKEIDLLFVFAQMLVNVQKRKQSEMRLFQQEEKFRNIISNMNLGLLEVDLEENVLHANQTFCEMAGWGFDELIGKKATDLLLNEEDKEKLHKKSESRKIGVSDSYELKYKRPNGEYRWWFISGAPNYNDKNELIGSIGIHLDITDQKRLEEELIRQREDAEKSKRAKEIFFANMSHEIRTPMNAIVGMGEQLAKTDLSNQQVKYIKAIQDSASHLMVIIKDILDLSKLEAGKMTIESIGFKPKNIVEHAFGIMNAKAESKGLDYSILNFDERIREVLIGDPIRISQILLNLLSNAIKFTEKGKVMLQCHLVSETAKEQEIKFTVVDTGIGMDDAFVKSNFEKYVQEDTTITRKYGGTGLGLSITKELIQLMGGSMQIESQKGIGTIISVKLKFKKGKESDLPKDLPISIDYNFLKGKRILIVDDNEFNRLVASTILEQHDMITGVAINGEDAVKAMKTEIYDLVLMDVQMPVLDGMMATKVIREELNSSIPIVALTAFAMKGDREKYLSHGMNDFLAKPFQEKELLHLISRLLLGKPLEEESAPEKGQESAALYSLEELEGIAKGNQEFMDKMMHLFHSSVMESAEQAVEEFEKGNFEQVKKLVHKIKPSIKMMRIHQISEEVVEIEKEIEEQKKSDRMIYLMNHLDEVLHLVAKDLKSKNK</sequence>
<dbReference type="Gene3D" id="1.10.287.130">
    <property type="match status" value="1"/>
</dbReference>
<dbReference type="PROSITE" id="PS50109">
    <property type="entry name" value="HIS_KIN"/>
    <property type="match status" value="1"/>
</dbReference>
<dbReference type="InterPro" id="IPR036890">
    <property type="entry name" value="HATPase_C_sf"/>
</dbReference>
<dbReference type="Pfam" id="PF00072">
    <property type="entry name" value="Response_reg"/>
    <property type="match status" value="1"/>
</dbReference>
<dbReference type="InterPro" id="IPR003661">
    <property type="entry name" value="HisK_dim/P_dom"/>
</dbReference>
<evidence type="ECO:0000313" key="21">
    <source>
        <dbReference type="EMBL" id="MBN7815323.1"/>
    </source>
</evidence>
<comment type="subcellular location">
    <subcellularLocation>
        <location evidence="2">Cell membrane</location>
        <topology evidence="2">Multi-pass membrane protein</topology>
    </subcellularLocation>
</comment>
<evidence type="ECO:0000259" key="16">
    <source>
        <dbReference type="PROSITE" id="PS50109"/>
    </source>
</evidence>
<keyword evidence="6" id="KW-0812">Transmembrane</keyword>
<keyword evidence="4 15" id="KW-0597">Phosphoprotein</keyword>
<dbReference type="InterPro" id="IPR042463">
    <property type="entry name" value="HNOB_dom_associated_sf"/>
</dbReference>
<dbReference type="CDD" id="cd17546">
    <property type="entry name" value="REC_hyHK_CKI1_RcsC-like"/>
    <property type="match status" value="1"/>
</dbReference>
<keyword evidence="11" id="KW-0902">Two-component regulatory system</keyword>
<keyword evidence="10" id="KW-1133">Transmembrane helix</keyword>
<dbReference type="RefSeq" id="WP_206586004.1">
    <property type="nucleotide sequence ID" value="NZ_JAFKCU010000002.1"/>
</dbReference>
<dbReference type="InterPro" id="IPR001789">
    <property type="entry name" value="Sig_transdc_resp-reg_receiver"/>
</dbReference>
<dbReference type="CDD" id="cd00082">
    <property type="entry name" value="HisKA"/>
    <property type="match status" value="1"/>
</dbReference>
<evidence type="ECO:0000256" key="3">
    <source>
        <dbReference type="ARBA" id="ARBA00022475"/>
    </source>
</evidence>
<keyword evidence="8" id="KW-0418">Kinase</keyword>
<feature type="modified residue" description="4-aspartylphosphate" evidence="15">
    <location>
        <position position="1161"/>
    </location>
</feature>
<feature type="domain" description="PAC" evidence="19">
    <location>
        <begin position="797"/>
        <end position="849"/>
    </location>
</feature>
<proteinExistence type="predicted"/>
<dbReference type="Pfam" id="PF01590">
    <property type="entry name" value="GAF"/>
    <property type="match status" value="1"/>
</dbReference>
<evidence type="ECO:0000256" key="5">
    <source>
        <dbReference type="ARBA" id="ARBA00022679"/>
    </source>
</evidence>
<dbReference type="Gene3D" id="3.40.50.2300">
    <property type="match status" value="1"/>
</dbReference>
<dbReference type="PROSITE" id="PS50894">
    <property type="entry name" value="HPT"/>
    <property type="match status" value="1"/>
</dbReference>
<dbReference type="InterPro" id="IPR001610">
    <property type="entry name" value="PAC"/>
</dbReference>
<dbReference type="InterPro" id="IPR035965">
    <property type="entry name" value="PAS-like_dom_sf"/>
</dbReference>
<evidence type="ECO:0000256" key="10">
    <source>
        <dbReference type="ARBA" id="ARBA00022989"/>
    </source>
</evidence>
<evidence type="ECO:0000256" key="7">
    <source>
        <dbReference type="ARBA" id="ARBA00022741"/>
    </source>
</evidence>
<dbReference type="InterPro" id="IPR000700">
    <property type="entry name" value="PAS-assoc_C"/>
</dbReference>
<dbReference type="PROSITE" id="PS50110">
    <property type="entry name" value="RESPONSE_REGULATORY"/>
    <property type="match status" value="1"/>
</dbReference>
<dbReference type="Pfam" id="PF00512">
    <property type="entry name" value="HisKA"/>
    <property type="match status" value="1"/>
</dbReference>
<comment type="catalytic activity">
    <reaction evidence="1">
        <text>ATP + protein L-histidine = ADP + protein N-phospho-L-histidine.</text>
        <dbReference type="EC" id="2.7.13.3"/>
    </reaction>
</comment>
<feature type="domain" description="PAC" evidence="19">
    <location>
        <begin position="494"/>
        <end position="545"/>
    </location>
</feature>
<dbReference type="InterPro" id="IPR036097">
    <property type="entry name" value="HisK_dim/P_sf"/>
</dbReference>
<name>A0ABS3CDZ3_9BACT</name>
<dbReference type="InterPro" id="IPR011645">
    <property type="entry name" value="HNOB_dom_associated"/>
</dbReference>
<evidence type="ECO:0000256" key="15">
    <source>
        <dbReference type="PROSITE-ProRule" id="PRU00169"/>
    </source>
</evidence>
<organism evidence="21 22">
    <name type="scientific">Algoriphagus pacificus</name>
    <dbReference type="NCBI Taxonomy" id="2811234"/>
    <lineage>
        <taxon>Bacteria</taxon>
        <taxon>Pseudomonadati</taxon>
        <taxon>Bacteroidota</taxon>
        <taxon>Cytophagia</taxon>
        <taxon>Cytophagales</taxon>
        <taxon>Cyclobacteriaceae</taxon>
        <taxon>Algoriphagus</taxon>
    </lineage>
</organism>
<keyword evidence="22" id="KW-1185">Reference proteome</keyword>
<feature type="domain" description="PAS" evidence="18">
    <location>
        <begin position="162"/>
        <end position="210"/>
    </location>
</feature>
<reference evidence="21 22" key="1">
    <citation type="submission" date="2021-03" db="EMBL/GenBank/DDBJ databases">
        <title>novel species isolated from a fishpond in China.</title>
        <authorList>
            <person name="Lu H."/>
            <person name="Cai Z."/>
        </authorList>
    </citation>
    <scope>NUCLEOTIDE SEQUENCE [LARGE SCALE GENOMIC DNA]</scope>
    <source>
        <strain evidence="21 22">YJ13C</strain>
    </source>
</reference>
<dbReference type="InterPro" id="IPR029016">
    <property type="entry name" value="GAF-like_dom_sf"/>
</dbReference>
<feature type="domain" description="PAC" evidence="19">
    <location>
        <begin position="236"/>
        <end position="288"/>
    </location>
</feature>
<dbReference type="EMBL" id="JAFKCU010000002">
    <property type="protein sequence ID" value="MBN7815323.1"/>
    <property type="molecule type" value="Genomic_DNA"/>
</dbReference>
<dbReference type="Gene3D" id="3.30.450.260">
    <property type="entry name" value="Haem NO binding associated domain"/>
    <property type="match status" value="1"/>
</dbReference>
<dbReference type="SMART" id="SM00387">
    <property type="entry name" value="HATPase_c"/>
    <property type="match status" value="1"/>
</dbReference>
<evidence type="ECO:0000256" key="1">
    <source>
        <dbReference type="ARBA" id="ARBA00000085"/>
    </source>
</evidence>
<dbReference type="InterPro" id="IPR008207">
    <property type="entry name" value="Sig_transdc_His_kin_Hpt_dom"/>
</dbReference>
<dbReference type="InterPro" id="IPR011006">
    <property type="entry name" value="CheY-like_superfamily"/>
</dbReference>
<evidence type="ECO:0000256" key="8">
    <source>
        <dbReference type="ARBA" id="ARBA00022777"/>
    </source>
</evidence>
<keyword evidence="12" id="KW-0472">Membrane</keyword>
<keyword evidence="7" id="KW-0547">Nucleotide-binding</keyword>
<evidence type="ECO:0000259" key="17">
    <source>
        <dbReference type="PROSITE" id="PS50110"/>
    </source>
</evidence>
<evidence type="ECO:0000256" key="2">
    <source>
        <dbReference type="ARBA" id="ARBA00004651"/>
    </source>
</evidence>
<dbReference type="SMART" id="SM00091">
    <property type="entry name" value="PAS"/>
    <property type="match status" value="4"/>
</dbReference>
<feature type="domain" description="PAS" evidence="18">
    <location>
        <begin position="724"/>
        <end position="786"/>
    </location>
</feature>
<dbReference type="PANTHER" id="PTHR45339:SF1">
    <property type="entry name" value="HYBRID SIGNAL TRANSDUCTION HISTIDINE KINASE J"/>
    <property type="match status" value="1"/>
</dbReference>
<dbReference type="PROSITE" id="PS50112">
    <property type="entry name" value="PAS"/>
    <property type="match status" value="2"/>
</dbReference>
<evidence type="ECO:0000256" key="13">
    <source>
        <dbReference type="ARBA" id="ARBA00023293"/>
    </source>
</evidence>
<dbReference type="InterPro" id="IPR000014">
    <property type="entry name" value="PAS"/>
</dbReference>
<dbReference type="SUPFAM" id="SSF55874">
    <property type="entry name" value="ATPase domain of HSP90 chaperone/DNA topoisomerase II/histidine kinase"/>
    <property type="match status" value="1"/>
</dbReference>
<dbReference type="Gene3D" id="3.30.565.10">
    <property type="entry name" value="Histidine kinase-like ATPase, C-terminal domain"/>
    <property type="match status" value="1"/>
</dbReference>
<protein>
    <submittedName>
        <fullName evidence="21">PAS domain S-box protein</fullName>
    </submittedName>
</protein>
<dbReference type="SMART" id="SM00388">
    <property type="entry name" value="HisKA"/>
    <property type="match status" value="1"/>
</dbReference>
<feature type="domain" description="Response regulatory" evidence="17">
    <location>
        <begin position="1112"/>
        <end position="1227"/>
    </location>
</feature>
<keyword evidence="3" id="KW-1003">Cell membrane</keyword>
<dbReference type="PANTHER" id="PTHR45339">
    <property type="entry name" value="HYBRID SIGNAL TRANSDUCTION HISTIDINE KINASE J"/>
    <property type="match status" value="1"/>
</dbReference>
<dbReference type="SUPFAM" id="SSF47384">
    <property type="entry name" value="Homodimeric domain of signal transducing histidine kinase"/>
    <property type="match status" value="1"/>
</dbReference>
<evidence type="ECO:0000259" key="19">
    <source>
        <dbReference type="PROSITE" id="PS50113"/>
    </source>
</evidence>
<dbReference type="InterPro" id="IPR036641">
    <property type="entry name" value="HPT_dom_sf"/>
</dbReference>
<dbReference type="Proteomes" id="UP000664480">
    <property type="component" value="Unassembled WGS sequence"/>
</dbReference>